<dbReference type="AlphaFoldDB" id="A0A142BG56"/>
<dbReference type="RefSeq" id="WP_201772197.1">
    <property type="nucleotide sequence ID" value="NZ_CP013251.1"/>
</dbReference>
<sequence length="141" mass="16105">MIYQQIYEAFQGLSSGDQSELKRCNLKKLINAPAYFRVLKISGAKDNPQTQRILYLYSGIDVCNDEQSTSVAQALFNAGVKEGQVLQINRSGDNSIDYLKRQLTRCNNIDMHDLGKLSQFWGDHKRRVLLKQFILLDNHPA</sequence>
<dbReference type="STRING" id="570277.EZMO1_3782"/>
<organism evidence="1 2">
    <name type="scientific">Endozoicomonas montiporae CL-33</name>
    <dbReference type="NCBI Taxonomy" id="570277"/>
    <lineage>
        <taxon>Bacteria</taxon>
        <taxon>Pseudomonadati</taxon>
        <taxon>Pseudomonadota</taxon>
        <taxon>Gammaproteobacteria</taxon>
        <taxon>Oceanospirillales</taxon>
        <taxon>Endozoicomonadaceae</taxon>
        <taxon>Endozoicomonas</taxon>
    </lineage>
</organism>
<protein>
    <submittedName>
        <fullName evidence="1">Uncharacterized protein</fullName>
    </submittedName>
</protein>
<proteinExistence type="predicted"/>
<dbReference type="Gene3D" id="1.10.520.40">
    <property type="entry name" value="CRISPR-associated protein Cse2"/>
    <property type="match status" value="1"/>
</dbReference>
<evidence type="ECO:0000313" key="1">
    <source>
        <dbReference type="EMBL" id="AMO57732.1"/>
    </source>
</evidence>
<dbReference type="InterPro" id="IPR038287">
    <property type="entry name" value="Cse2_sf"/>
</dbReference>
<evidence type="ECO:0000313" key="2">
    <source>
        <dbReference type="Proteomes" id="UP000071065"/>
    </source>
</evidence>
<dbReference type="PATRIC" id="fig|570277.3.peg.4078"/>
<reference evidence="1 2" key="1">
    <citation type="journal article" date="2016" name="Front. Microbiol.">
        <title>Genomic Insight into the Host-Endosymbiont Relationship of Endozoicomonas montiporae CL-33(T) with its Coral Host.</title>
        <authorList>
            <person name="Ding J.-Y."/>
            <person name="Shiu J.-H."/>
            <person name="Chen W.-M."/>
            <person name="Chiang Y.-R."/>
            <person name="Tang S.-L."/>
        </authorList>
    </citation>
    <scope>NUCLEOTIDE SEQUENCE [LARGE SCALE GENOMIC DNA]</scope>
    <source>
        <strain evidence="1 2">CL-33</strain>
    </source>
</reference>
<gene>
    <name evidence="1" type="ORF">EZMO1_3782</name>
</gene>
<name>A0A142BG56_9GAMM</name>
<dbReference type="KEGG" id="emp:EZMO1_3782"/>
<dbReference type="EMBL" id="CP013251">
    <property type="protein sequence ID" value="AMO57732.1"/>
    <property type="molecule type" value="Genomic_DNA"/>
</dbReference>
<dbReference type="Proteomes" id="UP000071065">
    <property type="component" value="Chromosome"/>
</dbReference>
<accession>A0A142BG56</accession>